<dbReference type="InterPro" id="IPR027417">
    <property type="entry name" value="P-loop_NTPase"/>
</dbReference>
<evidence type="ECO:0000256" key="1">
    <source>
        <dbReference type="ARBA" id="ARBA00007504"/>
    </source>
</evidence>
<comment type="function">
    <text evidence="15">Plays a critical role in recombination and DNA repair. Helps process Holliday junction intermediates to mature products by catalyzing branch migration. Has replication fork regression activity, unwinds stalled or blocked replication forks to make a HJ that can be resolved. Has a DNA unwinding activity characteristic of a DNA helicase with 3'-5' polarity.</text>
</comment>
<evidence type="ECO:0000256" key="10">
    <source>
        <dbReference type="ARBA" id="ARBA00023204"/>
    </source>
</evidence>
<evidence type="ECO:0000256" key="3">
    <source>
        <dbReference type="ARBA" id="ARBA00022741"/>
    </source>
</evidence>
<accession>A0A1F5ZLM2</accession>
<dbReference type="InterPro" id="IPR012340">
    <property type="entry name" value="NA-bd_OB-fold"/>
</dbReference>
<comment type="catalytic activity">
    <reaction evidence="12 15">
        <text>Couples ATP hydrolysis with the unwinding of duplex DNA by translocating in the 3'-5' direction.</text>
        <dbReference type="EC" id="5.6.2.4"/>
    </reaction>
</comment>
<keyword evidence="3 15" id="KW-0547">Nucleotide-binding</keyword>
<dbReference type="STRING" id="1798375.A2773_00970"/>
<organism evidence="18 19">
    <name type="scientific">Candidatus Gottesmanbacteria bacterium RIFCSPHIGHO2_01_FULL_39_10</name>
    <dbReference type="NCBI Taxonomy" id="1798375"/>
    <lineage>
        <taxon>Bacteria</taxon>
        <taxon>Candidatus Gottesmaniibacteriota</taxon>
    </lineage>
</organism>
<keyword evidence="10 15" id="KW-0234">DNA repair</keyword>
<dbReference type="Pfam" id="PF17191">
    <property type="entry name" value="RecG_wedge"/>
    <property type="match status" value="1"/>
</dbReference>
<reference evidence="18 19" key="1">
    <citation type="journal article" date="2016" name="Nat. Commun.">
        <title>Thousands of microbial genomes shed light on interconnected biogeochemical processes in an aquifer system.</title>
        <authorList>
            <person name="Anantharaman K."/>
            <person name="Brown C.T."/>
            <person name="Hug L.A."/>
            <person name="Sharon I."/>
            <person name="Castelle C.J."/>
            <person name="Probst A.J."/>
            <person name="Thomas B.C."/>
            <person name="Singh A."/>
            <person name="Wilkins M.J."/>
            <person name="Karaoz U."/>
            <person name="Brodie E.L."/>
            <person name="Williams K.H."/>
            <person name="Hubbard S.S."/>
            <person name="Banfield J.F."/>
        </authorList>
    </citation>
    <scope>NUCLEOTIDE SEQUENCE [LARGE SCALE GENOMIC DNA]</scope>
</reference>
<dbReference type="PANTHER" id="PTHR47964:SF1">
    <property type="entry name" value="ATP-DEPENDENT DNA HELICASE HOMOLOG RECG, CHLOROPLASTIC"/>
    <property type="match status" value="1"/>
</dbReference>
<feature type="domain" description="Helicase ATP-binding" evidence="16">
    <location>
        <begin position="278"/>
        <end position="437"/>
    </location>
</feature>
<evidence type="ECO:0000256" key="13">
    <source>
        <dbReference type="ARBA" id="ARBA00034808"/>
    </source>
</evidence>
<dbReference type="GO" id="GO:0043138">
    <property type="term" value="F:3'-5' DNA helicase activity"/>
    <property type="evidence" value="ECO:0007669"/>
    <property type="project" value="UniProtKB-EC"/>
</dbReference>
<keyword evidence="7 15" id="KW-0067">ATP-binding</keyword>
<keyword evidence="8" id="KW-0238">DNA-binding</keyword>
<sequence>MFYPSLQTPIEKLFMVGPIYAQKLHKLGIYTVEDLLRHYPFRYEDFSTISKIAQVQIGEKVTIRGKIISFKNIYTKTGKKIQQAEVEDETGSIGLTWYNQPFLQKILKPGLIVNLSGKISEFKFKYILESPEYEIDKPINIHTGRLVPVYPETAGVTSKWLRSRIAPLLRQLKPYIPEFLPSDIIKKYDFLPENEALKQIHFPLNYDLESQARERLSFDELFLVKLASLKRKKDWQKETVGHKFKIKQFKKQLDIFISQLPFKLTSAQKRSLGEILSDLEKNTPMNRLLEGEVGSGKTVVATIVMYLTYLNKFTSVLMAPTEILANQHYETVSKFLSPLGISVGLITSSNKSKTKNYKLITNNSYDIYIGTHALLSHKLKIKKLGLVVIDEQQRFGVEQRAKMKEKGINPHLLSMTATPIPRTMALTLYGELDLSLIDELPKERKRVKTWVIGEEKRDAAYEWIKKELKKYNSQAFIICPFIDDSETLDTVRAAKSEFERLKNQIFPDLKLGLLHGRLKEKERSNTLEQFKSAKYDILVSTPMVEVGIDIPNASIMVIEAADRFGLTQLHQLRGRVGRGKDQAYCLLFSETTSEKSLSRLKALETNFIGANLAELDLKLRGAGEIYGTRQHGLESNFLKIARLSDSEAIKKAQNEANKLINSENIINAGPLQQALEKYTIDRVTRD</sequence>
<proteinExistence type="inferred from homology"/>
<evidence type="ECO:0000259" key="16">
    <source>
        <dbReference type="PROSITE" id="PS51192"/>
    </source>
</evidence>
<dbReference type="PANTHER" id="PTHR47964">
    <property type="entry name" value="ATP-DEPENDENT DNA HELICASE HOMOLOG RECG, CHLOROPLASTIC"/>
    <property type="match status" value="1"/>
</dbReference>
<evidence type="ECO:0000256" key="11">
    <source>
        <dbReference type="ARBA" id="ARBA00023235"/>
    </source>
</evidence>
<dbReference type="InterPro" id="IPR001650">
    <property type="entry name" value="Helicase_C-like"/>
</dbReference>
<evidence type="ECO:0000256" key="12">
    <source>
        <dbReference type="ARBA" id="ARBA00034617"/>
    </source>
</evidence>
<dbReference type="SUPFAM" id="SSF50249">
    <property type="entry name" value="Nucleic acid-binding proteins"/>
    <property type="match status" value="1"/>
</dbReference>
<dbReference type="SMART" id="SM00487">
    <property type="entry name" value="DEXDc"/>
    <property type="match status" value="1"/>
</dbReference>
<evidence type="ECO:0000256" key="15">
    <source>
        <dbReference type="RuleBase" id="RU363016"/>
    </source>
</evidence>
<keyword evidence="9 15" id="KW-0233">DNA recombination</keyword>
<dbReference type="GO" id="GO:0003677">
    <property type="term" value="F:DNA binding"/>
    <property type="evidence" value="ECO:0007669"/>
    <property type="project" value="UniProtKB-KW"/>
</dbReference>
<dbReference type="GO" id="GO:0016887">
    <property type="term" value="F:ATP hydrolysis activity"/>
    <property type="evidence" value="ECO:0007669"/>
    <property type="project" value="RHEA"/>
</dbReference>
<evidence type="ECO:0000256" key="5">
    <source>
        <dbReference type="ARBA" id="ARBA00022801"/>
    </source>
</evidence>
<dbReference type="InterPro" id="IPR004609">
    <property type="entry name" value="ATP-dep_DNA_helicase_RecG"/>
</dbReference>
<dbReference type="Pfam" id="PF00271">
    <property type="entry name" value="Helicase_C"/>
    <property type="match status" value="1"/>
</dbReference>
<dbReference type="InterPro" id="IPR011545">
    <property type="entry name" value="DEAD/DEAH_box_helicase_dom"/>
</dbReference>
<keyword evidence="5 15" id="KW-0378">Hydrolase</keyword>
<dbReference type="InterPro" id="IPR033454">
    <property type="entry name" value="RecG_wedge"/>
</dbReference>
<name>A0A1F5ZLM2_9BACT</name>
<evidence type="ECO:0000313" key="19">
    <source>
        <dbReference type="Proteomes" id="UP000177383"/>
    </source>
</evidence>
<keyword evidence="4 15" id="KW-0227">DNA damage</keyword>
<evidence type="ECO:0000256" key="6">
    <source>
        <dbReference type="ARBA" id="ARBA00022806"/>
    </source>
</evidence>
<feature type="domain" description="Helicase C-terminal" evidence="17">
    <location>
        <begin position="456"/>
        <end position="623"/>
    </location>
</feature>
<dbReference type="Pfam" id="PF00270">
    <property type="entry name" value="DEAD"/>
    <property type="match status" value="1"/>
</dbReference>
<dbReference type="GO" id="GO:0006310">
    <property type="term" value="P:DNA recombination"/>
    <property type="evidence" value="ECO:0007669"/>
    <property type="project" value="UniProtKB-UniRule"/>
</dbReference>
<evidence type="ECO:0000313" key="18">
    <source>
        <dbReference type="EMBL" id="OGG13348.1"/>
    </source>
</evidence>
<comment type="similarity">
    <text evidence="1 15">Belongs to the helicase family. RecG subfamily.</text>
</comment>
<dbReference type="NCBIfam" id="NF008168">
    <property type="entry name" value="PRK10917.2-2"/>
    <property type="match status" value="1"/>
</dbReference>
<dbReference type="PROSITE" id="PS51192">
    <property type="entry name" value="HELICASE_ATP_BIND_1"/>
    <property type="match status" value="1"/>
</dbReference>
<dbReference type="EC" id="5.6.2.4" evidence="13 15"/>
<evidence type="ECO:0000256" key="8">
    <source>
        <dbReference type="ARBA" id="ARBA00023125"/>
    </source>
</evidence>
<dbReference type="GO" id="GO:0005524">
    <property type="term" value="F:ATP binding"/>
    <property type="evidence" value="ECO:0007669"/>
    <property type="project" value="UniProtKB-KW"/>
</dbReference>
<evidence type="ECO:0000256" key="2">
    <source>
        <dbReference type="ARBA" id="ARBA00017846"/>
    </source>
</evidence>
<gene>
    <name evidence="18" type="ORF">A2773_00970</name>
</gene>
<dbReference type="Gene3D" id="1.10.150.20">
    <property type="entry name" value="5' to 3' exonuclease, C-terminal subdomain"/>
    <property type="match status" value="1"/>
</dbReference>
<dbReference type="NCBIfam" id="NF008165">
    <property type="entry name" value="PRK10917.1-3"/>
    <property type="match status" value="1"/>
</dbReference>
<dbReference type="AlphaFoldDB" id="A0A1F5ZLM2"/>
<evidence type="ECO:0000256" key="7">
    <source>
        <dbReference type="ARBA" id="ARBA00022840"/>
    </source>
</evidence>
<dbReference type="PROSITE" id="PS51194">
    <property type="entry name" value="HELICASE_CTER"/>
    <property type="match status" value="1"/>
</dbReference>
<dbReference type="Gene3D" id="2.40.50.140">
    <property type="entry name" value="Nucleic acid-binding proteins"/>
    <property type="match status" value="1"/>
</dbReference>
<dbReference type="InterPro" id="IPR014001">
    <property type="entry name" value="Helicase_ATP-bd"/>
</dbReference>
<keyword evidence="6 15" id="KW-0347">Helicase</keyword>
<evidence type="ECO:0000256" key="14">
    <source>
        <dbReference type="ARBA" id="ARBA00048988"/>
    </source>
</evidence>
<evidence type="ECO:0000256" key="4">
    <source>
        <dbReference type="ARBA" id="ARBA00022763"/>
    </source>
</evidence>
<dbReference type="Proteomes" id="UP000177383">
    <property type="component" value="Unassembled WGS sequence"/>
</dbReference>
<comment type="catalytic activity">
    <reaction evidence="14 15">
        <text>ATP + H2O = ADP + phosphate + H(+)</text>
        <dbReference type="Rhea" id="RHEA:13065"/>
        <dbReference type="ChEBI" id="CHEBI:15377"/>
        <dbReference type="ChEBI" id="CHEBI:15378"/>
        <dbReference type="ChEBI" id="CHEBI:30616"/>
        <dbReference type="ChEBI" id="CHEBI:43474"/>
        <dbReference type="ChEBI" id="CHEBI:456216"/>
        <dbReference type="EC" id="5.6.2.4"/>
    </reaction>
</comment>
<dbReference type="CDD" id="cd17992">
    <property type="entry name" value="DEXHc_RecG"/>
    <property type="match status" value="1"/>
</dbReference>
<keyword evidence="11" id="KW-0413">Isomerase</keyword>
<dbReference type="CDD" id="cd04488">
    <property type="entry name" value="RecG_wedge_OBF"/>
    <property type="match status" value="1"/>
</dbReference>
<dbReference type="Gene3D" id="3.40.50.300">
    <property type="entry name" value="P-loop containing nucleotide triphosphate hydrolases"/>
    <property type="match status" value="2"/>
</dbReference>
<dbReference type="SMART" id="SM00490">
    <property type="entry name" value="HELICc"/>
    <property type="match status" value="1"/>
</dbReference>
<dbReference type="EMBL" id="MFJE01000056">
    <property type="protein sequence ID" value="OGG13348.1"/>
    <property type="molecule type" value="Genomic_DNA"/>
</dbReference>
<dbReference type="NCBIfam" id="TIGR00643">
    <property type="entry name" value="recG"/>
    <property type="match status" value="1"/>
</dbReference>
<dbReference type="GO" id="GO:0006281">
    <property type="term" value="P:DNA repair"/>
    <property type="evidence" value="ECO:0007669"/>
    <property type="project" value="UniProtKB-UniRule"/>
</dbReference>
<comment type="caution">
    <text evidence="18">The sequence shown here is derived from an EMBL/GenBank/DDBJ whole genome shotgun (WGS) entry which is preliminary data.</text>
</comment>
<dbReference type="SUPFAM" id="SSF52540">
    <property type="entry name" value="P-loop containing nucleoside triphosphate hydrolases"/>
    <property type="match status" value="2"/>
</dbReference>
<evidence type="ECO:0000259" key="17">
    <source>
        <dbReference type="PROSITE" id="PS51194"/>
    </source>
</evidence>
<protein>
    <recommendedName>
        <fullName evidence="2 15">ATP-dependent DNA helicase RecG</fullName>
        <ecNumber evidence="13 15">5.6.2.4</ecNumber>
    </recommendedName>
</protein>
<dbReference type="InterPro" id="IPR047112">
    <property type="entry name" value="RecG/Mfd"/>
</dbReference>
<evidence type="ECO:0000256" key="9">
    <source>
        <dbReference type="ARBA" id="ARBA00023172"/>
    </source>
</evidence>